<dbReference type="Proteomes" id="UP001230654">
    <property type="component" value="Unassembled WGS sequence"/>
</dbReference>
<reference evidence="2 3" key="1">
    <citation type="submission" date="2023-07" db="EMBL/GenBank/DDBJ databases">
        <title>Comparative genomics of wheat-associated soil bacteria to identify genetic determinants of phenazine resistance.</title>
        <authorList>
            <person name="Mouncey N."/>
        </authorList>
    </citation>
    <scope>NUCLEOTIDE SEQUENCE [LARGE SCALE GENOMIC DNA]</scope>
    <source>
        <strain evidence="2 3">B2I6</strain>
    </source>
</reference>
<proteinExistence type="predicted"/>
<evidence type="ECO:0000256" key="1">
    <source>
        <dbReference type="SAM" id="MobiDB-lite"/>
    </source>
</evidence>
<sequence>MKRVAAGRREKHGGRAVHRGPQVRSGDSKPESGEPKVVP</sequence>
<keyword evidence="3" id="KW-1185">Reference proteome</keyword>
<comment type="caution">
    <text evidence="2">The sequence shown here is derived from an EMBL/GenBank/DDBJ whole genome shotgun (WGS) entry which is preliminary data.</text>
</comment>
<evidence type="ECO:0000313" key="3">
    <source>
        <dbReference type="Proteomes" id="UP001230654"/>
    </source>
</evidence>
<accession>A0ABU0NHF2</accession>
<evidence type="ECO:0000313" key="2">
    <source>
        <dbReference type="EMBL" id="MDQ0578538.1"/>
    </source>
</evidence>
<feature type="compositionally biased region" description="Basic residues" evidence="1">
    <location>
        <begin position="1"/>
        <end position="18"/>
    </location>
</feature>
<gene>
    <name evidence="2" type="ORF">QF030_000716</name>
</gene>
<dbReference type="EMBL" id="JAUSWV010000002">
    <property type="protein sequence ID" value="MDQ0578538.1"/>
    <property type="molecule type" value="Genomic_DNA"/>
</dbReference>
<feature type="region of interest" description="Disordered" evidence="1">
    <location>
        <begin position="1"/>
        <end position="39"/>
    </location>
</feature>
<name>A0ABU0NHF2_STRRH</name>
<organism evidence="2 3">
    <name type="scientific">Streptomyces rishiriensis</name>
    <dbReference type="NCBI Taxonomy" id="68264"/>
    <lineage>
        <taxon>Bacteria</taxon>
        <taxon>Bacillati</taxon>
        <taxon>Actinomycetota</taxon>
        <taxon>Actinomycetes</taxon>
        <taxon>Kitasatosporales</taxon>
        <taxon>Streptomycetaceae</taxon>
        <taxon>Streptomyces</taxon>
    </lineage>
</organism>
<protein>
    <submittedName>
        <fullName evidence="2">Uncharacterized protein</fullName>
    </submittedName>
</protein>
<feature type="compositionally biased region" description="Basic and acidic residues" evidence="1">
    <location>
        <begin position="26"/>
        <end position="39"/>
    </location>
</feature>